<dbReference type="RefSeq" id="WP_015231626.1">
    <property type="nucleotide sequence ID" value="NC_019789.1"/>
</dbReference>
<dbReference type="AlphaFoldDB" id="L0A7D7"/>
<evidence type="ECO:0008006" key="4">
    <source>
        <dbReference type="Google" id="ProtNLM"/>
    </source>
</evidence>
<dbReference type="Proteomes" id="UP000010467">
    <property type="component" value="Plasmid pDEIPE01"/>
</dbReference>
<protein>
    <recommendedName>
        <fullName evidence="4">Periplasmic/secreted protein</fullName>
    </recommendedName>
</protein>
<geneLocation type="plasmid" evidence="2 3">
    <name>pDEIPE01</name>
</geneLocation>
<keyword evidence="1" id="KW-0812">Transmembrane</keyword>
<accession>L0A7D7</accession>
<dbReference type="EMBL" id="CP003383">
    <property type="protein sequence ID" value="AFZ69726.1"/>
    <property type="molecule type" value="Genomic_DNA"/>
</dbReference>
<gene>
    <name evidence="2" type="ordered locus">Deipe_4390</name>
</gene>
<feature type="transmembrane region" description="Helical" evidence="1">
    <location>
        <begin position="98"/>
        <end position="122"/>
    </location>
</feature>
<feature type="transmembrane region" description="Helical" evidence="1">
    <location>
        <begin position="15"/>
        <end position="33"/>
    </location>
</feature>
<name>L0A7D7_DEIPD</name>
<keyword evidence="2" id="KW-0614">Plasmid</keyword>
<sequence>MKHAYQGDNASLTQMLGRAVLAGIAGSVVMTAFQKLVEMPITKREDSYAPAQLAQRLLPIEPKNDKERWRLNYAAHTSLGAMWGAAYGVAAYKGLRGMPAIAVTFAAIYTSDVVNITLLGLAKPWKWSRQEWVIDLVDKFVQVLATSVIFDHLLDPERPS</sequence>
<keyword evidence="3" id="KW-1185">Reference proteome</keyword>
<dbReference type="HOGENOM" id="CLU_122372_0_0_0"/>
<proteinExistence type="predicted"/>
<organism evidence="2 3">
    <name type="scientific">Deinococcus peraridilitoris (strain DSM 19664 / LMG 22246 / CIP 109416 / KR-200)</name>
    <dbReference type="NCBI Taxonomy" id="937777"/>
    <lineage>
        <taxon>Bacteria</taxon>
        <taxon>Thermotogati</taxon>
        <taxon>Deinococcota</taxon>
        <taxon>Deinococci</taxon>
        <taxon>Deinococcales</taxon>
        <taxon>Deinococcaceae</taxon>
        <taxon>Deinococcus</taxon>
    </lineage>
</organism>
<keyword evidence="1" id="KW-1133">Transmembrane helix</keyword>
<keyword evidence="1" id="KW-0472">Membrane</keyword>
<feature type="transmembrane region" description="Helical" evidence="1">
    <location>
        <begin position="73"/>
        <end position="92"/>
    </location>
</feature>
<dbReference type="KEGG" id="dpd:Deipe_4390"/>
<evidence type="ECO:0000313" key="2">
    <source>
        <dbReference type="EMBL" id="AFZ69726.1"/>
    </source>
</evidence>
<evidence type="ECO:0000313" key="3">
    <source>
        <dbReference type="Proteomes" id="UP000010467"/>
    </source>
</evidence>
<dbReference type="PATRIC" id="fig|937777.3.peg.4425"/>
<evidence type="ECO:0000256" key="1">
    <source>
        <dbReference type="SAM" id="Phobius"/>
    </source>
</evidence>
<reference evidence="3" key="1">
    <citation type="submission" date="2012-03" db="EMBL/GenBank/DDBJ databases">
        <title>Complete sequence of plasmid 1 of Deinococcus peraridilitoris DSM 19664.</title>
        <authorList>
            <person name="Lucas S."/>
            <person name="Copeland A."/>
            <person name="Lapidus A."/>
            <person name="Glavina del Rio T."/>
            <person name="Dalin E."/>
            <person name="Tice H."/>
            <person name="Bruce D."/>
            <person name="Goodwin L."/>
            <person name="Pitluck S."/>
            <person name="Peters L."/>
            <person name="Mikhailova N."/>
            <person name="Lu M."/>
            <person name="Kyrpides N."/>
            <person name="Mavromatis K."/>
            <person name="Ivanova N."/>
            <person name="Brettin T."/>
            <person name="Detter J.C."/>
            <person name="Han C."/>
            <person name="Larimer F."/>
            <person name="Land M."/>
            <person name="Hauser L."/>
            <person name="Markowitz V."/>
            <person name="Cheng J.-F."/>
            <person name="Hugenholtz P."/>
            <person name="Woyke T."/>
            <person name="Wu D."/>
            <person name="Pukall R."/>
            <person name="Steenblock K."/>
            <person name="Brambilla E."/>
            <person name="Klenk H.-P."/>
            <person name="Eisen J.A."/>
        </authorList>
    </citation>
    <scope>NUCLEOTIDE SEQUENCE [LARGE SCALE GENOMIC DNA]</scope>
    <source>
        <strain evidence="3">DSM 19664 / LMG 22246 / CIP 109416 / KR-200</strain>
        <plasmid evidence="3">Plasmid pDEIPE01</plasmid>
    </source>
</reference>